<evidence type="ECO:0000259" key="3">
    <source>
        <dbReference type="Pfam" id="PF07602"/>
    </source>
</evidence>
<dbReference type="InterPro" id="IPR011050">
    <property type="entry name" value="Pectin_lyase_fold/virulence"/>
</dbReference>
<feature type="chain" id="PRO_5045388704" evidence="2">
    <location>
        <begin position="27"/>
        <end position="489"/>
    </location>
</feature>
<keyword evidence="5" id="KW-1185">Reference proteome</keyword>
<name>A0ABZ2M376_9BACT</name>
<feature type="compositionally biased region" description="Low complexity" evidence="1">
    <location>
        <begin position="44"/>
        <end position="57"/>
    </location>
</feature>
<organism evidence="4 5">
    <name type="scientific">Pendulispora albinea</name>
    <dbReference type="NCBI Taxonomy" id="2741071"/>
    <lineage>
        <taxon>Bacteria</taxon>
        <taxon>Pseudomonadati</taxon>
        <taxon>Myxococcota</taxon>
        <taxon>Myxococcia</taxon>
        <taxon>Myxococcales</taxon>
        <taxon>Sorangiineae</taxon>
        <taxon>Pendulisporaceae</taxon>
        <taxon>Pendulispora</taxon>
    </lineage>
</organism>
<feature type="signal peptide" evidence="2">
    <location>
        <begin position="1"/>
        <end position="26"/>
    </location>
</feature>
<dbReference type="InterPro" id="IPR012334">
    <property type="entry name" value="Pectin_lyas_fold"/>
</dbReference>
<evidence type="ECO:0000313" key="5">
    <source>
        <dbReference type="Proteomes" id="UP001370348"/>
    </source>
</evidence>
<dbReference type="EMBL" id="CP089984">
    <property type="protein sequence ID" value="WXB17602.1"/>
    <property type="molecule type" value="Genomic_DNA"/>
</dbReference>
<dbReference type="RefSeq" id="WP_394827236.1">
    <property type="nucleotide sequence ID" value="NZ_CP089984.1"/>
</dbReference>
<dbReference type="Proteomes" id="UP001370348">
    <property type="component" value="Chromosome"/>
</dbReference>
<accession>A0ABZ2M376</accession>
<protein>
    <submittedName>
        <fullName evidence="4">DUF1565 domain-containing protein</fullName>
    </submittedName>
</protein>
<reference evidence="4 5" key="1">
    <citation type="submission" date="2021-12" db="EMBL/GenBank/DDBJ databases">
        <title>Discovery of the Pendulisporaceae a myxobacterial family with distinct sporulation behavior and unique specialized metabolism.</title>
        <authorList>
            <person name="Garcia R."/>
            <person name="Popoff A."/>
            <person name="Bader C.D."/>
            <person name="Loehr J."/>
            <person name="Walesch S."/>
            <person name="Walt C."/>
            <person name="Boldt J."/>
            <person name="Bunk B."/>
            <person name="Haeckl F.J.F.P.J."/>
            <person name="Gunesch A.P."/>
            <person name="Birkelbach J."/>
            <person name="Nuebel U."/>
            <person name="Pietschmann T."/>
            <person name="Bach T."/>
            <person name="Mueller R."/>
        </authorList>
    </citation>
    <scope>NUCLEOTIDE SEQUENCE [LARGE SCALE GENOMIC DNA]</scope>
    <source>
        <strain evidence="4 5">MSr11954</strain>
    </source>
</reference>
<sequence>MSSLGRNYLRYSHLAFLVAYSGLVAALDGCGSSDAQPSNRPPAEDAGAPDAQPAPDGGPRGCLPRTDTACDVFASPAQGNDANPGTRERPVKTLKEALAIAKKGQTVYLGDGTYDAANGEVWPQKIADGVTLEALAQGSAQIAGAPQASGLELTGSAQLRGVVFRAFKEAVRATAGTLRATDVRIEGGGGFQLADTAKAYLHSVTFEEITGVGVHVLGHAELEMNGGGIHVTPRGTGDCMNLAGVFVTQLGKATISGVSFSMLGVASVLAAAGAAVNVSNSTFAGPIPSVFCASSQITVAGSATLTADSVRVTNLSGFGAMAMDPSSNLTIRRSTIENTTGAIHNTGQLTVEESFLEARLTTIWLKENSVATISNTRIHGSSGVHTEYNASLTLRKSEIQVTGSGVWIPRANVDLGTVDDPGENSFLAGETALWIGYGTPTVQAVGNRWRPNVQGADVFGSYDAQLVQGPTSPAKPSNFDLQANCSIQF</sequence>
<evidence type="ECO:0000256" key="2">
    <source>
        <dbReference type="SAM" id="SignalP"/>
    </source>
</evidence>
<dbReference type="Gene3D" id="2.160.20.10">
    <property type="entry name" value="Single-stranded right-handed beta-helix, Pectin lyase-like"/>
    <property type="match status" value="1"/>
</dbReference>
<feature type="domain" description="DUF1565" evidence="3">
    <location>
        <begin position="78"/>
        <end position="218"/>
    </location>
</feature>
<evidence type="ECO:0000313" key="4">
    <source>
        <dbReference type="EMBL" id="WXB17602.1"/>
    </source>
</evidence>
<dbReference type="SUPFAM" id="SSF51126">
    <property type="entry name" value="Pectin lyase-like"/>
    <property type="match status" value="1"/>
</dbReference>
<dbReference type="InterPro" id="IPR011459">
    <property type="entry name" value="DUF1565"/>
</dbReference>
<evidence type="ECO:0000256" key="1">
    <source>
        <dbReference type="SAM" id="MobiDB-lite"/>
    </source>
</evidence>
<keyword evidence="2" id="KW-0732">Signal</keyword>
<feature type="region of interest" description="Disordered" evidence="1">
    <location>
        <begin position="31"/>
        <end position="66"/>
    </location>
</feature>
<proteinExistence type="predicted"/>
<dbReference type="Pfam" id="PF07602">
    <property type="entry name" value="DUF1565"/>
    <property type="match status" value="1"/>
</dbReference>
<gene>
    <name evidence="4" type="ORF">LZC94_10050</name>
</gene>